<evidence type="ECO:0000313" key="2">
    <source>
        <dbReference type="Proteomes" id="UP001153269"/>
    </source>
</evidence>
<reference evidence="1" key="1">
    <citation type="submission" date="2020-03" db="EMBL/GenBank/DDBJ databases">
        <authorList>
            <person name="Weist P."/>
        </authorList>
    </citation>
    <scope>NUCLEOTIDE SEQUENCE</scope>
</reference>
<evidence type="ECO:0000313" key="1">
    <source>
        <dbReference type="EMBL" id="CAB1455623.1"/>
    </source>
</evidence>
<gene>
    <name evidence="1" type="ORF">PLEPLA_LOCUS43404</name>
</gene>
<name>A0A9N7Z4U2_PLEPL</name>
<keyword evidence="2" id="KW-1185">Reference proteome</keyword>
<organism evidence="1 2">
    <name type="scientific">Pleuronectes platessa</name>
    <name type="common">European plaice</name>
    <dbReference type="NCBI Taxonomy" id="8262"/>
    <lineage>
        <taxon>Eukaryota</taxon>
        <taxon>Metazoa</taxon>
        <taxon>Chordata</taxon>
        <taxon>Craniata</taxon>
        <taxon>Vertebrata</taxon>
        <taxon>Euteleostomi</taxon>
        <taxon>Actinopterygii</taxon>
        <taxon>Neopterygii</taxon>
        <taxon>Teleostei</taxon>
        <taxon>Neoteleostei</taxon>
        <taxon>Acanthomorphata</taxon>
        <taxon>Carangaria</taxon>
        <taxon>Pleuronectiformes</taxon>
        <taxon>Pleuronectoidei</taxon>
        <taxon>Pleuronectidae</taxon>
        <taxon>Pleuronectes</taxon>
    </lineage>
</organism>
<dbReference type="EMBL" id="CADEAL010004264">
    <property type="protein sequence ID" value="CAB1455623.1"/>
    <property type="molecule type" value="Genomic_DNA"/>
</dbReference>
<sequence>MALQMETDPHQHGPDQPVHRVMVEMMPSLYKQEPFINIYWSASGYIKSVGRSLGLSAMIEPFPRSRPRANFLEGRNLALRKRLRRNLCQKFLHFDCCNH</sequence>
<dbReference type="Proteomes" id="UP001153269">
    <property type="component" value="Unassembled WGS sequence"/>
</dbReference>
<comment type="caution">
    <text evidence="1">The sequence shown here is derived from an EMBL/GenBank/DDBJ whole genome shotgun (WGS) entry which is preliminary data.</text>
</comment>
<protein>
    <submittedName>
        <fullName evidence="1">Uncharacterized protein</fullName>
    </submittedName>
</protein>
<dbReference type="AlphaFoldDB" id="A0A9N7Z4U2"/>
<accession>A0A9N7Z4U2</accession>
<proteinExistence type="predicted"/>